<dbReference type="AlphaFoldDB" id="A0A067T8E3"/>
<evidence type="ECO:0000313" key="2">
    <source>
        <dbReference type="Proteomes" id="UP000027222"/>
    </source>
</evidence>
<reference evidence="2" key="1">
    <citation type="journal article" date="2014" name="Proc. Natl. Acad. Sci. U.S.A.">
        <title>Extensive sampling of basidiomycete genomes demonstrates inadequacy of the white-rot/brown-rot paradigm for wood decay fungi.</title>
        <authorList>
            <person name="Riley R."/>
            <person name="Salamov A.A."/>
            <person name="Brown D.W."/>
            <person name="Nagy L.G."/>
            <person name="Floudas D."/>
            <person name="Held B.W."/>
            <person name="Levasseur A."/>
            <person name="Lombard V."/>
            <person name="Morin E."/>
            <person name="Otillar R."/>
            <person name="Lindquist E.A."/>
            <person name="Sun H."/>
            <person name="LaButti K.M."/>
            <person name="Schmutz J."/>
            <person name="Jabbour D."/>
            <person name="Luo H."/>
            <person name="Baker S.E."/>
            <person name="Pisabarro A.G."/>
            <person name="Walton J.D."/>
            <person name="Blanchette R.A."/>
            <person name="Henrissat B."/>
            <person name="Martin F."/>
            <person name="Cullen D."/>
            <person name="Hibbett D.S."/>
            <person name="Grigoriev I.V."/>
        </authorList>
    </citation>
    <scope>NUCLEOTIDE SEQUENCE [LARGE SCALE GENOMIC DNA]</scope>
    <source>
        <strain evidence="2">CBS 339.88</strain>
    </source>
</reference>
<accession>A0A067T8E3</accession>
<gene>
    <name evidence="1" type="ORF">GALMADRAFT_1259325</name>
</gene>
<proteinExistence type="predicted"/>
<dbReference type="HOGENOM" id="CLU_1917225_0_0_1"/>
<evidence type="ECO:0000313" key="1">
    <source>
        <dbReference type="EMBL" id="KDR78632.1"/>
    </source>
</evidence>
<name>A0A067T8E3_GALM3</name>
<sequence length="132" mass="14795">MTGSGACRSNLLSSLIDQAQEFHNAHIRPVILLKTVRPPQDQPRLLLFGIASFSVVSLVTPTVVNCQSSNVARHTKKIAVRRVVFGVEFLTSEFSIDNFTHGHGVLHWGCRKRSTSQGHRNRFITPIYSKDR</sequence>
<organism evidence="1 2">
    <name type="scientific">Galerina marginata (strain CBS 339.88)</name>
    <dbReference type="NCBI Taxonomy" id="685588"/>
    <lineage>
        <taxon>Eukaryota</taxon>
        <taxon>Fungi</taxon>
        <taxon>Dikarya</taxon>
        <taxon>Basidiomycota</taxon>
        <taxon>Agaricomycotina</taxon>
        <taxon>Agaricomycetes</taxon>
        <taxon>Agaricomycetidae</taxon>
        <taxon>Agaricales</taxon>
        <taxon>Agaricineae</taxon>
        <taxon>Strophariaceae</taxon>
        <taxon>Galerina</taxon>
    </lineage>
</organism>
<dbReference type="Proteomes" id="UP000027222">
    <property type="component" value="Unassembled WGS sequence"/>
</dbReference>
<keyword evidence="2" id="KW-1185">Reference proteome</keyword>
<dbReference type="EMBL" id="KL142374">
    <property type="protein sequence ID" value="KDR78632.1"/>
    <property type="molecule type" value="Genomic_DNA"/>
</dbReference>
<protein>
    <submittedName>
        <fullName evidence="1">Uncharacterized protein</fullName>
    </submittedName>
</protein>